<keyword evidence="4 12" id="KW-0432">Leucine biosynthesis</keyword>
<dbReference type="EMBL" id="AYZE01000008">
    <property type="protein sequence ID" value="KRM92017.1"/>
    <property type="molecule type" value="Genomic_DNA"/>
</dbReference>
<evidence type="ECO:0000256" key="10">
    <source>
        <dbReference type="ARBA" id="ARBA00023211"/>
    </source>
</evidence>
<feature type="binding site" evidence="12">
    <location>
        <position position="126"/>
    </location>
    <ligand>
        <name>substrate</name>
    </ligand>
</feature>
<keyword evidence="7 12" id="KW-0460">Magnesium</keyword>
<feature type="binding site" evidence="12">
    <location>
        <position position="273"/>
    </location>
    <ligand>
        <name>Mg(2+)</name>
        <dbReference type="ChEBI" id="CHEBI:18420"/>
    </ligand>
</feature>
<dbReference type="PANTHER" id="PTHR42979">
    <property type="entry name" value="3-ISOPROPYLMALATE DEHYDROGENASE"/>
    <property type="match status" value="1"/>
</dbReference>
<reference evidence="14 15" key="1">
    <citation type="journal article" date="2015" name="Genome Announc.">
        <title>Expanding the biotechnology potential of lactobacilli through comparative genomics of 213 strains and associated genera.</title>
        <authorList>
            <person name="Sun Z."/>
            <person name="Harris H.M."/>
            <person name="McCann A."/>
            <person name="Guo C."/>
            <person name="Argimon S."/>
            <person name="Zhang W."/>
            <person name="Yang X."/>
            <person name="Jeffery I.B."/>
            <person name="Cooney J.C."/>
            <person name="Kagawa T.F."/>
            <person name="Liu W."/>
            <person name="Song Y."/>
            <person name="Salvetti E."/>
            <person name="Wrobel A."/>
            <person name="Rasinkangas P."/>
            <person name="Parkhill J."/>
            <person name="Rea M.C."/>
            <person name="O'Sullivan O."/>
            <person name="Ritari J."/>
            <person name="Douillard F.P."/>
            <person name="Paul Ross R."/>
            <person name="Yang R."/>
            <person name="Briner A.E."/>
            <person name="Felis G.E."/>
            <person name="de Vos W.M."/>
            <person name="Barrangou R."/>
            <person name="Klaenhammer T.R."/>
            <person name="Caufield P.W."/>
            <person name="Cui Y."/>
            <person name="Zhang H."/>
            <person name="O'Toole P.W."/>
        </authorList>
    </citation>
    <scope>NUCLEOTIDE SEQUENCE [LARGE SCALE GENOMIC DNA]</scope>
    <source>
        <strain evidence="14 15">DSM 21116</strain>
    </source>
</reference>
<feature type="site" description="Important for catalysis" evidence="12">
    <location>
        <position position="171"/>
    </location>
</feature>
<dbReference type="PATRIC" id="fig|1423729.3.peg.198"/>
<organism evidence="14 15">
    <name type="scientific">Liquorilactobacillus cacaonum DSM 21116</name>
    <dbReference type="NCBI Taxonomy" id="1423729"/>
    <lineage>
        <taxon>Bacteria</taxon>
        <taxon>Bacillati</taxon>
        <taxon>Bacillota</taxon>
        <taxon>Bacilli</taxon>
        <taxon>Lactobacillales</taxon>
        <taxon>Lactobacillaceae</taxon>
        <taxon>Liquorilactobacillus</taxon>
    </lineage>
</organism>
<keyword evidence="11 12" id="KW-0100">Branched-chain amino acid biosynthesis</keyword>
<evidence type="ECO:0000256" key="6">
    <source>
        <dbReference type="ARBA" id="ARBA00022723"/>
    </source>
</evidence>
<sequence>MGMGLEKGRLIQHEWDVFFCLFKQLKKKKRRRRMKKIAVLQGDYIGPEIMHAGLEVLKLASENTSFKYRIYNYPFGGEAIDRYGEPLPEETLKGCQDSDAILLSAIGGPRWDKKRVRPETGLLEIRKHLGLFANIRPTMINKVLAEKSPIKAEVLEGTDFVIVRELTSGIYFGKPRELDAKLAIDTSSYKAEEVERIMRVGFEMSRHRKKHVTVVDKANVLATSKLWRKVAEKISEEYSDIKIDYCYVDAAAMKIITQPNSFDVIVTANLFGDILSDEASVLTGSLGTIPSMSVGVRGPSLYEPIHGSAPDIAGEGIANPISMILSIEMMLRESFKEYEIANNIAQAVEKTIEKRFLTPDLGGVATTNQVVKEVIKNLKG</sequence>
<dbReference type="EC" id="1.1.1.85" evidence="12"/>
<feature type="binding site" evidence="12">
    <location>
        <position position="249"/>
    </location>
    <ligand>
        <name>Mg(2+)</name>
        <dbReference type="ChEBI" id="CHEBI:18420"/>
    </ligand>
</feature>
<feature type="binding site" evidence="12">
    <location>
        <position position="136"/>
    </location>
    <ligand>
        <name>substrate</name>
    </ligand>
</feature>
<comment type="function">
    <text evidence="12">Catalyzes the oxidation of 3-carboxy-2-hydroxy-4-methylpentanoate (3-isopropylmalate) to 3-carboxy-4-methyl-2-oxopentanoate. The product decarboxylates to 4-methyl-2 oxopentanoate.</text>
</comment>
<keyword evidence="15" id="KW-1185">Reference proteome</keyword>
<keyword evidence="12" id="KW-0963">Cytoplasm</keyword>
<dbReference type="Pfam" id="PF00180">
    <property type="entry name" value="Iso_dh"/>
    <property type="match status" value="1"/>
</dbReference>
<keyword evidence="6 12" id="KW-0479">Metal-binding</keyword>
<feature type="binding site" evidence="12">
    <location>
        <position position="249"/>
    </location>
    <ligand>
        <name>substrate</name>
    </ligand>
</feature>
<evidence type="ECO:0000256" key="12">
    <source>
        <dbReference type="HAMAP-Rule" id="MF_01033"/>
    </source>
</evidence>
<comment type="subunit">
    <text evidence="3 12">Homodimer.</text>
</comment>
<dbReference type="Proteomes" id="UP000051131">
    <property type="component" value="Unassembled WGS sequence"/>
</dbReference>
<proteinExistence type="inferred from homology"/>
<feature type="site" description="Important for catalysis" evidence="12">
    <location>
        <position position="217"/>
    </location>
</feature>
<gene>
    <name evidence="12" type="primary">leuB</name>
    <name evidence="14" type="ORF">FC80_GL000197</name>
</gene>
<dbReference type="HAMAP" id="MF_01033">
    <property type="entry name" value="LeuB_type1"/>
    <property type="match status" value="1"/>
</dbReference>
<comment type="pathway">
    <text evidence="12">Amino-acid biosynthesis; L-leucine biosynthesis; L-leucine from 3-methyl-2-oxobutanoate: step 3/4.</text>
</comment>
<comment type="similarity">
    <text evidence="2 12">Belongs to the isocitrate and isopropylmalate dehydrogenases family. LeuB type 1 subfamily.</text>
</comment>
<comment type="catalytic activity">
    <reaction evidence="12">
        <text>(2R,3S)-3-isopropylmalate + NAD(+) = 4-methyl-2-oxopentanoate + CO2 + NADH</text>
        <dbReference type="Rhea" id="RHEA:32271"/>
        <dbReference type="ChEBI" id="CHEBI:16526"/>
        <dbReference type="ChEBI" id="CHEBI:17865"/>
        <dbReference type="ChEBI" id="CHEBI:35121"/>
        <dbReference type="ChEBI" id="CHEBI:57540"/>
        <dbReference type="ChEBI" id="CHEBI:57945"/>
        <dbReference type="EC" id="1.1.1.85"/>
    </reaction>
</comment>
<feature type="binding site" evidence="12">
    <location>
        <begin position="307"/>
        <end position="319"/>
    </location>
    <ligand>
        <name>NAD(+)</name>
        <dbReference type="ChEBI" id="CHEBI:57540"/>
    </ligand>
</feature>
<evidence type="ECO:0000256" key="8">
    <source>
        <dbReference type="ARBA" id="ARBA00023002"/>
    </source>
</evidence>
<evidence type="ECO:0000256" key="3">
    <source>
        <dbReference type="ARBA" id="ARBA00011738"/>
    </source>
</evidence>
<comment type="subcellular location">
    <subcellularLocation>
        <location evidence="12">Cytoplasm</location>
    </subcellularLocation>
</comment>
<protein>
    <recommendedName>
        <fullName evidence="12">3-isopropylmalate dehydrogenase</fullName>
        <ecNumber evidence="12">1.1.1.85</ecNumber>
    </recommendedName>
    <alternativeName>
        <fullName evidence="12">3-IPM-DH</fullName>
    </alternativeName>
    <alternativeName>
        <fullName evidence="12">Beta-IPM dehydrogenase</fullName>
        <shortName evidence="12">IMDH</shortName>
    </alternativeName>
</protein>
<dbReference type="GO" id="GO:0003862">
    <property type="term" value="F:3-isopropylmalate dehydrogenase activity"/>
    <property type="evidence" value="ECO:0007669"/>
    <property type="project" value="UniProtKB-UniRule"/>
</dbReference>
<evidence type="ECO:0000313" key="14">
    <source>
        <dbReference type="EMBL" id="KRM92017.1"/>
    </source>
</evidence>
<comment type="cofactor">
    <cofactor evidence="12">
        <name>Mg(2+)</name>
        <dbReference type="ChEBI" id="CHEBI:18420"/>
    </cofactor>
    <cofactor evidence="12">
        <name>Mn(2+)</name>
        <dbReference type="ChEBI" id="CHEBI:29035"/>
    </cofactor>
    <text evidence="12">Binds 1 Mg(2+) or Mn(2+) ion per subunit.</text>
</comment>
<dbReference type="SMART" id="SM01329">
    <property type="entry name" value="Iso_dh"/>
    <property type="match status" value="1"/>
</dbReference>
<comment type="caution">
    <text evidence="12">Lacks conserved residue(s) required for the propagation of feature annotation.</text>
</comment>
<evidence type="ECO:0000313" key="15">
    <source>
        <dbReference type="Proteomes" id="UP000051131"/>
    </source>
</evidence>
<evidence type="ECO:0000256" key="7">
    <source>
        <dbReference type="ARBA" id="ARBA00022842"/>
    </source>
</evidence>
<keyword evidence="5 12" id="KW-0028">Amino-acid biosynthesis</keyword>
<dbReference type="Gene3D" id="3.40.718.10">
    <property type="entry name" value="Isopropylmalate Dehydrogenase"/>
    <property type="match status" value="1"/>
</dbReference>
<dbReference type="GO" id="GO:0005829">
    <property type="term" value="C:cytosol"/>
    <property type="evidence" value="ECO:0007669"/>
    <property type="project" value="TreeGrafter"/>
</dbReference>
<dbReference type="AlphaFoldDB" id="A0A0R2CKA6"/>
<evidence type="ECO:0000256" key="5">
    <source>
        <dbReference type="ARBA" id="ARBA00022605"/>
    </source>
</evidence>
<accession>A0A0R2CKA6</accession>
<dbReference type="NCBIfam" id="TIGR00169">
    <property type="entry name" value="leuB"/>
    <property type="match status" value="1"/>
</dbReference>
<keyword evidence="9 12" id="KW-0520">NAD</keyword>
<evidence type="ECO:0000256" key="2">
    <source>
        <dbReference type="ARBA" id="ARBA00008319"/>
    </source>
</evidence>
<evidence type="ECO:0000259" key="13">
    <source>
        <dbReference type="SMART" id="SM01329"/>
    </source>
</evidence>
<comment type="cofactor">
    <cofactor evidence="1">
        <name>Mn(2+)</name>
        <dbReference type="ChEBI" id="CHEBI:29035"/>
    </cofactor>
</comment>
<comment type="caution">
    <text evidence="14">The sequence shown here is derived from an EMBL/GenBank/DDBJ whole genome shotgun (WGS) entry which is preliminary data.</text>
</comment>
<name>A0A0R2CKA6_9LACO</name>
<dbReference type="UniPathway" id="UPA00048">
    <property type="reaction ID" value="UER00072"/>
</dbReference>
<evidence type="ECO:0000256" key="4">
    <source>
        <dbReference type="ARBA" id="ARBA00022430"/>
    </source>
</evidence>
<dbReference type="STRING" id="1423729.FC80_GL000197"/>
<dbReference type="PANTHER" id="PTHR42979:SF1">
    <property type="entry name" value="3-ISOPROPYLMALATE DEHYDROGENASE"/>
    <property type="match status" value="1"/>
</dbReference>
<feature type="domain" description="Isopropylmalate dehydrogenase-like" evidence="13">
    <location>
        <begin position="36"/>
        <end position="374"/>
    </location>
</feature>
<dbReference type="InterPro" id="IPR004429">
    <property type="entry name" value="Isopropylmalate_DH"/>
</dbReference>
<feature type="binding site" evidence="12">
    <location>
        <position position="277"/>
    </location>
    <ligand>
        <name>Mg(2+)</name>
        <dbReference type="ChEBI" id="CHEBI:18420"/>
    </ligand>
</feature>
<evidence type="ECO:0000256" key="11">
    <source>
        <dbReference type="ARBA" id="ARBA00023304"/>
    </source>
</evidence>
<feature type="binding site" evidence="12">
    <location>
        <position position="164"/>
    </location>
    <ligand>
        <name>substrate</name>
    </ligand>
</feature>
<dbReference type="InterPro" id="IPR024084">
    <property type="entry name" value="IsoPropMal-DH-like_dom"/>
</dbReference>
<keyword evidence="8 12" id="KW-0560">Oxidoreductase</keyword>
<evidence type="ECO:0000256" key="9">
    <source>
        <dbReference type="ARBA" id="ARBA00023027"/>
    </source>
</evidence>
<dbReference type="GO" id="GO:0046872">
    <property type="term" value="F:metal ion binding"/>
    <property type="evidence" value="ECO:0007669"/>
    <property type="project" value="UniProtKB-KW"/>
</dbReference>
<evidence type="ECO:0000256" key="1">
    <source>
        <dbReference type="ARBA" id="ARBA00001936"/>
    </source>
</evidence>
<keyword evidence="10 12" id="KW-0464">Manganese</keyword>
<dbReference type="GO" id="GO:0009098">
    <property type="term" value="P:L-leucine biosynthetic process"/>
    <property type="evidence" value="ECO:0007669"/>
    <property type="project" value="UniProtKB-UniRule"/>
</dbReference>
<dbReference type="SUPFAM" id="SSF53659">
    <property type="entry name" value="Isocitrate/Isopropylmalate dehydrogenase-like"/>
    <property type="match status" value="1"/>
</dbReference>
<dbReference type="FunFam" id="3.40.718.10:FF:000006">
    <property type="entry name" value="3-isopropylmalate dehydrogenase"/>
    <property type="match status" value="1"/>
</dbReference>